<keyword evidence="9" id="KW-1185">Reference proteome</keyword>
<proteinExistence type="predicted"/>
<dbReference type="PANTHER" id="PTHR39535">
    <property type="entry name" value="SPORULATION-DELAYING PROTEIN SDPB"/>
    <property type="match status" value="1"/>
</dbReference>
<feature type="transmembrane region" description="Helical" evidence="6">
    <location>
        <begin position="32"/>
        <end position="50"/>
    </location>
</feature>
<feature type="transmembrane region" description="Helical" evidence="6">
    <location>
        <begin position="243"/>
        <end position="266"/>
    </location>
</feature>
<keyword evidence="2 6" id="KW-0812">Transmembrane</keyword>
<organism evidence="8 9">
    <name type="scientific">Natrinema zhouii</name>
    <dbReference type="NCBI Taxonomy" id="1710539"/>
    <lineage>
        <taxon>Archaea</taxon>
        <taxon>Methanobacteriati</taxon>
        <taxon>Methanobacteriota</taxon>
        <taxon>Stenosarchaea group</taxon>
        <taxon>Halobacteria</taxon>
        <taxon>Halobacteriales</taxon>
        <taxon>Natrialbaceae</taxon>
        <taxon>Natrinema</taxon>
    </lineage>
</organism>
<evidence type="ECO:0000259" key="7">
    <source>
        <dbReference type="SMART" id="SM00752"/>
    </source>
</evidence>
<dbReference type="SMART" id="SM00752">
    <property type="entry name" value="HTTM"/>
    <property type="match status" value="1"/>
</dbReference>
<evidence type="ECO:0000256" key="1">
    <source>
        <dbReference type="ARBA" id="ARBA00004127"/>
    </source>
</evidence>
<protein>
    <submittedName>
        <fullName evidence="8">HTTM domain-containing protein</fullName>
    </submittedName>
</protein>
<dbReference type="RefSeq" id="WP_180840896.1">
    <property type="nucleotide sequence ID" value="NZ_CP059154.1"/>
</dbReference>
<feature type="transmembrane region" description="Helical" evidence="6">
    <location>
        <begin position="89"/>
        <end position="109"/>
    </location>
</feature>
<evidence type="ECO:0000256" key="6">
    <source>
        <dbReference type="SAM" id="Phobius"/>
    </source>
</evidence>
<dbReference type="InterPro" id="IPR011020">
    <property type="entry name" value="HTTM-like"/>
</dbReference>
<evidence type="ECO:0000313" key="9">
    <source>
        <dbReference type="Proteomes" id="UP000510869"/>
    </source>
</evidence>
<feature type="transmembrane region" description="Helical" evidence="6">
    <location>
        <begin position="186"/>
        <end position="207"/>
    </location>
</feature>
<dbReference type="EMBL" id="CP059154">
    <property type="protein sequence ID" value="QLK25712.1"/>
    <property type="molecule type" value="Genomic_DNA"/>
</dbReference>
<dbReference type="KEGG" id="nay:HYG81_16765"/>
<feature type="transmembrane region" description="Helical" evidence="6">
    <location>
        <begin position="362"/>
        <end position="385"/>
    </location>
</feature>
<feature type="domain" description="HTTM-like" evidence="7">
    <location>
        <begin position="25"/>
        <end position="309"/>
    </location>
</feature>
<dbReference type="OrthoDB" id="327281at2157"/>
<evidence type="ECO:0000256" key="4">
    <source>
        <dbReference type="ARBA" id="ARBA00023136"/>
    </source>
</evidence>
<name>A0A7D6CN88_9EURY</name>
<accession>A0A7D6CN88</accession>
<dbReference type="GO" id="GO:0012505">
    <property type="term" value="C:endomembrane system"/>
    <property type="evidence" value="ECO:0007669"/>
    <property type="project" value="UniProtKB-SubCell"/>
</dbReference>
<evidence type="ECO:0000256" key="2">
    <source>
        <dbReference type="ARBA" id="ARBA00022692"/>
    </source>
</evidence>
<keyword evidence="4 6" id="KW-0472">Membrane</keyword>
<sequence length="534" mass="58180">MTDIGSTHSRTDRLRARARDALEQRFGIDARALAAFRITLGLILLVDILHRSRYLVTFYTDDGVLPRALLFEQYPTATYSIHALSVEPWVQTLLFGCGAVVAVALLVGYRTRTATVLSLVLLVSMQYRNPFLLNGGDRLLHELVFLAVFLPLGTRWSIDALGDAGDADGDECGSDPGEGSNGSPMIVTPATAAMLGSIVVVFVSNALRKAEGDTWHSGEALHYALRQDHMTVLLGNHAVNSPLFLEVGTYVWAGLVTGAPLLLLLTDRLRTVYAIAFIAAVTGMALSMAVGLFPAVLAGAFLLFLPPRVWDALESVGAAAVDRVGVLERIVATFRALTGRLRRPRTLGSLWTEPIRRRKRQCWSVIVTCLLLGVVLWSVALLGVADPFEPIDSVEPEDHQWEMFAPDPSTSYGWYVVEAEIDGGENLDVLRGTKLRTEPPPDAAETLPDFRWRKYLNSLSDSDERADRFAAHMCETASAQTAAPVRSVAVTYTNQPIVLEGEPKAPTTGRVVEQSCSSDDDTPDRNPELGVALT</sequence>
<evidence type="ECO:0000256" key="5">
    <source>
        <dbReference type="SAM" id="MobiDB-lite"/>
    </source>
</evidence>
<reference evidence="8 9" key="1">
    <citation type="submission" date="2020-07" db="EMBL/GenBank/DDBJ databases">
        <title>Natrinema (YPL30) sp. nov. and Haloterrigena xxxxxx (YPL8) sp. nov., isolated from a salt mine.</title>
        <authorList>
            <person name="Cui H."/>
        </authorList>
    </citation>
    <scope>NUCLEOTIDE SEQUENCE [LARGE SCALE GENOMIC DNA]</scope>
    <source>
        <strain evidence="8 9">YPL13</strain>
    </source>
</reference>
<dbReference type="PANTHER" id="PTHR39535:SF2">
    <property type="entry name" value="HTTM DOMAIN-CONTAINING PROTEIN"/>
    <property type="match status" value="1"/>
</dbReference>
<evidence type="ECO:0000256" key="3">
    <source>
        <dbReference type="ARBA" id="ARBA00022989"/>
    </source>
</evidence>
<dbReference type="InterPro" id="IPR052964">
    <property type="entry name" value="Sporulation_signal_mat"/>
</dbReference>
<feature type="region of interest" description="Disordered" evidence="5">
    <location>
        <begin position="500"/>
        <end position="534"/>
    </location>
</feature>
<keyword evidence="3 6" id="KW-1133">Transmembrane helix</keyword>
<comment type="subcellular location">
    <subcellularLocation>
        <location evidence="1">Endomembrane system</location>
        <topology evidence="1">Multi-pass membrane protein</topology>
    </subcellularLocation>
</comment>
<dbReference type="Proteomes" id="UP000510869">
    <property type="component" value="Chromosome"/>
</dbReference>
<dbReference type="GeneID" id="56144892"/>
<evidence type="ECO:0000313" key="8">
    <source>
        <dbReference type="EMBL" id="QLK25712.1"/>
    </source>
</evidence>
<dbReference type="AlphaFoldDB" id="A0A7D6CN88"/>
<feature type="transmembrane region" description="Helical" evidence="6">
    <location>
        <begin position="139"/>
        <end position="158"/>
    </location>
</feature>
<feature type="transmembrane region" description="Helical" evidence="6">
    <location>
        <begin position="272"/>
        <end position="305"/>
    </location>
</feature>
<gene>
    <name evidence="8" type="ORF">HYG81_16765</name>
</gene>